<dbReference type="KEGG" id="ima:PO878_14970"/>
<dbReference type="RefSeq" id="WP_272735329.1">
    <property type="nucleotide sequence ID" value="NZ_CP116942.1"/>
</dbReference>
<evidence type="ECO:0000256" key="1">
    <source>
        <dbReference type="ARBA" id="ARBA00022714"/>
    </source>
</evidence>
<dbReference type="Gene3D" id="2.102.10.10">
    <property type="entry name" value="Rieske [2Fe-2S] iron-sulphur domain"/>
    <property type="match status" value="1"/>
</dbReference>
<evidence type="ECO:0000313" key="7">
    <source>
        <dbReference type="Proteomes" id="UP001216390"/>
    </source>
</evidence>
<feature type="domain" description="Rieske" evidence="5">
    <location>
        <begin position="4"/>
        <end position="101"/>
    </location>
</feature>
<organism evidence="6 7">
    <name type="scientific">Iamia majanohamensis</name>
    <dbReference type="NCBI Taxonomy" id="467976"/>
    <lineage>
        <taxon>Bacteria</taxon>
        <taxon>Bacillati</taxon>
        <taxon>Actinomycetota</taxon>
        <taxon>Acidimicrobiia</taxon>
        <taxon>Acidimicrobiales</taxon>
        <taxon>Iamiaceae</taxon>
        <taxon>Iamia</taxon>
    </lineage>
</organism>
<accession>A0AAE9Y7F2</accession>
<evidence type="ECO:0000313" key="6">
    <source>
        <dbReference type="EMBL" id="WCO65803.1"/>
    </source>
</evidence>
<dbReference type="SUPFAM" id="SSF50022">
    <property type="entry name" value="ISP domain"/>
    <property type="match status" value="1"/>
</dbReference>
<dbReference type="EMBL" id="CP116942">
    <property type="protein sequence ID" value="WCO65803.1"/>
    <property type="molecule type" value="Genomic_DNA"/>
</dbReference>
<dbReference type="PANTHER" id="PTHR21496">
    <property type="entry name" value="FERREDOXIN-RELATED"/>
    <property type="match status" value="1"/>
</dbReference>
<evidence type="ECO:0000259" key="5">
    <source>
        <dbReference type="PROSITE" id="PS51296"/>
    </source>
</evidence>
<dbReference type="InterPro" id="IPR017941">
    <property type="entry name" value="Rieske_2Fe-2S"/>
</dbReference>
<dbReference type="GO" id="GO:0046872">
    <property type="term" value="F:metal ion binding"/>
    <property type="evidence" value="ECO:0007669"/>
    <property type="project" value="UniProtKB-KW"/>
</dbReference>
<dbReference type="PANTHER" id="PTHR21496:SF23">
    <property type="entry name" value="3-PHENYLPROPIONATE_CINNAMIC ACID DIOXYGENASE FERREDOXIN SUBUNIT"/>
    <property type="match status" value="1"/>
</dbReference>
<dbReference type="GO" id="GO:0004497">
    <property type="term" value="F:monooxygenase activity"/>
    <property type="evidence" value="ECO:0007669"/>
    <property type="project" value="UniProtKB-ARBA"/>
</dbReference>
<keyword evidence="7" id="KW-1185">Reference proteome</keyword>
<name>A0AAE9Y7F2_9ACTN</name>
<keyword evidence="3" id="KW-0408">Iron</keyword>
<reference evidence="6" key="1">
    <citation type="submission" date="2023-01" db="EMBL/GenBank/DDBJ databases">
        <title>The diversity of Class Acidimicrobiia in South China Sea sediment environments and the proposal of Iamia marina sp. nov., a novel species of the genus Iamia.</title>
        <authorList>
            <person name="He Y."/>
            <person name="Tian X."/>
        </authorList>
    </citation>
    <scope>NUCLEOTIDE SEQUENCE</scope>
    <source>
        <strain evidence="6">DSM 19957</strain>
    </source>
</reference>
<dbReference type="GO" id="GO:0016705">
    <property type="term" value="F:oxidoreductase activity, acting on paired donors, with incorporation or reduction of molecular oxygen"/>
    <property type="evidence" value="ECO:0007669"/>
    <property type="project" value="UniProtKB-ARBA"/>
</dbReference>
<dbReference type="Pfam" id="PF00355">
    <property type="entry name" value="Rieske"/>
    <property type="match status" value="1"/>
</dbReference>
<evidence type="ECO:0000256" key="4">
    <source>
        <dbReference type="ARBA" id="ARBA00023014"/>
    </source>
</evidence>
<dbReference type="CDD" id="cd03528">
    <property type="entry name" value="Rieske_RO_ferredoxin"/>
    <property type="match status" value="1"/>
</dbReference>
<sequence>MSRVRACAVSEVADGTAHRVMLGGTPVAVVHVGDDFYAVGDICSHQRISLSEGEVLCDTLEIECWKHGSNFSLVTGEPSSLPANKPVATYPVTVEDDDVYVEVDG</sequence>
<dbReference type="AlphaFoldDB" id="A0AAE9Y7F2"/>
<protein>
    <submittedName>
        <fullName evidence="6">Non-heme iron oxygenase ferredoxin subunit</fullName>
    </submittedName>
</protein>
<dbReference type="Proteomes" id="UP001216390">
    <property type="component" value="Chromosome"/>
</dbReference>
<keyword evidence="4" id="KW-0411">Iron-sulfur</keyword>
<dbReference type="PROSITE" id="PS51296">
    <property type="entry name" value="RIESKE"/>
    <property type="match status" value="1"/>
</dbReference>
<evidence type="ECO:0000256" key="2">
    <source>
        <dbReference type="ARBA" id="ARBA00022723"/>
    </source>
</evidence>
<dbReference type="GO" id="GO:0051537">
    <property type="term" value="F:2 iron, 2 sulfur cluster binding"/>
    <property type="evidence" value="ECO:0007669"/>
    <property type="project" value="UniProtKB-KW"/>
</dbReference>
<keyword evidence="1" id="KW-0001">2Fe-2S</keyword>
<gene>
    <name evidence="6" type="ORF">PO878_14970</name>
</gene>
<keyword evidence="2" id="KW-0479">Metal-binding</keyword>
<dbReference type="InterPro" id="IPR036922">
    <property type="entry name" value="Rieske_2Fe-2S_sf"/>
</dbReference>
<evidence type="ECO:0000256" key="3">
    <source>
        <dbReference type="ARBA" id="ARBA00023004"/>
    </source>
</evidence>
<proteinExistence type="predicted"/>